<dbReference type="Proteomes" id="UP000585474">
    <property type="component" value="Unassembled WGS sequence"/>
</dbReference>
<dbReference type="InterPro" id="IPR029035">
    <property type="entry name" value="DHS-like_NAD/FAD-binding_dom"/>
</dbReference>
<protein>
    <submittedName>
        <fullName evidence="2">Electron transfer flavoprotein alpha</fullName>
    </submittedName>
</protein>
<dbReference type="Gene3D" id="3.40.50.1220">
    <property type="entry name" value="TPP-binding domain"/>
    <property type="match status" value="1"/>
</dbReference>
<evidence type="ECO:0000313" key="3">
    <source>
        <dbReference type="Proteomes" id="UP000585474"/>
    </source>
</evidence>
<accession>A0A7J0D7U7</accession>
<dbReference type="PANTHER" id="PTHR43153:SF1">
    <property type="entry name" value="ELECTRON TRANSFER FLAVOPROTEIN SUBUNIT ALPHA, MITOCHONDRIAL"/>
    <property type="match status" value="1"/>
</dbReference>
<dbReference type="AlphaFoldDB" id="A0A7J0D7U7"/>
<dbReference type="InterPro" id="IPR001308">
    <property type="entry name" value="ETF_a/FixB"/>
</dbReference>
<proteinExistence type="predicted"/>
<dbReference type="OrthoDB" id="1715808at2759"/>
<dbReference type="InterPro" id="IPR014731">
    <property type="entry name" value="ETF_asu_C"/>
</dbReference>
<keyword evidence="3" id="KW-1185">Reference proteome</keyword>
<dbReference type="GO" id="GO:0005739">
    <property type="term" value="C:mitochondrion"/>
    <property type="evidence" value="ECO:0007669"/>
    <property type="project" value="TreeGrafter"/>
</dbReference>
<reference evidence="3" key="1">
    <citation type="submission" date="2019-07" db="EMBL/GenBank/DDBJ databases">
        <title>De Novo Assembly of kiwifruit Actinidia rufa.</title>
        <authorList>
            <person name="Sugita-Konishi S."/>
            <person name="Sato K."/>
            <person name="Mori E."/>
            <person name="Abe Y."/>
            <person name="Kisaki G."/>
            <person name="Hamano K."/>
            <person name="Suezawa K."/>
            <person name="Otani M."/>
            <person name="Fukuda T."/>
            <person name="Manabe T."/>
            <person name="Gomi K."/>
            <person name="Tabuchi M."/>
            <person name="Akimitsu K."/>
            <person name="Kataoka I."/>
        </authorList>
    </citation>
    <scope>NUCLEOTIDE SEQUENCE [LARGE SCALE GENOMIC DNA]</scope>
    <source>
        <strain evidence="3">cv. Fuchu</strain>
    </source>
</reference>
<name>A0A7J0D7U7_9ERIC</name>
<gene>
    <name evidence="2" type="ORF">Acr_00g0005680</name>
</gene>
<comment type="caution">
    <text evidence="2">The sequence shown here is derived from an EMBL/GenBank/DDBJ whole genome shotgun (WGS) entry which is preliminary data.</text>
</comment>
<feature type="domain" description="Electron transfer flavoprotein alpha subunit C-terminal" evidence="1">
    <location>
        <begin position="55"/>
        <end position="107"/>
    </location>
</feature>
<dbReference type="GO" id="GO:0033539">
    <property type="term" value="P:fatty acid beta-oxidation using acyl-CoA dehydrogenase"/>
    <property type="evidence" value="ECO:0007669"/>
    <property type="project" value="TreeGrafter"/>
</dbReference>
<dbReference type="Pfam" id="PF00766">
    <property type="entry name" value="ETF_alpha"/>
    <property type="match status" value="1"/>
</dbReference>
<dbReference type="EMBL" id="BJWL01000073">
    <property type="protein sequence ID" value="GFS29177.1"/>
    <property type="molecule type" value="Genomic_DNA"/>
</dbReference>
<dbReference type="SUPFAM" id="SSF52467">
    <property type="entry name" value="DHS-like NAD/FAD-binding domain"/>
    <property type="match status" value="1"/>
</dbReference>
<dbReference type="GO" id="GO:0050660">
    <property type="term" value="F:flavin adenine dinucleotide binding"/>
    <property type="evidence" value="ECO:0007669"/>
    <property type="project" value="InterPro"/>
</dbReference>
<evidence type="ECO:0000313" key="2">
    <source>
        <dbReference type="EMBL" id="GFS29177.1"/>
    </source>
</evidence>
<dbReference type="PANTHER" id="PTHR43153">
    <property type="entry name" value="ELECTRON TRANSFER FLAVOPROTEIN ALPHA"/>
    <property type="match status" value="1"/>
</dbReference>
<organism evidence="2 3">
    <name type="scientific">Actinidia rufa</name>
    <dbReference type="NCBI Taxonomy" id="165716"/>
    <lineage>
        <taxon>Eukaryota</taxon>
        <taxon>Viridiplantae</taxon>
        <taxon>Streptophyta</taxon>
        <taxon>Embryophyta</taxon>
        <taxon>Tracheophyta</taxon>
        <taxon>Spermatophyta</taxon>
        <taxon>Magnoliopsida</taxon>
        <taxon>eudicotyledons</taxon>
        <taxon>Gunneridae</taxon>
        <taxon>Pentapetalae</taxon>
        <taxon>asterids</taxon>
        <taxon>Ericales</taxon>
        <taxon>Actinidiaceae</taxon>
        <taxon>Actinidia</taxon>
    </lineage>
</organism>
<dbReference type="GO" id="GO:0009055">
    <property type="term" value="F:electron transfer activity"/>
    <property type="evidence" value="ECO:0007669"/>
    <property type="project" value="InterPro"/>
</dbReference>
<evidence type="ECO:0000259" key="1">
    <source>
        <dbReference type="Pfam" id="PF00766"/>
    </source>
</evidence>
<sequence>MMTIRSTSFPVAPISDNARSDAAPIFQVDLSAFDEDAIGKSRYIKQSSQNTEWQDLGNARVVVTGGQGLKSADNFKMIEKLAEKLGAAVGAIRAAVDAGFVPNDLQVVKLERLLPQNCILLWVFLEPFSTLTGMRDTKVIVAVNKDADAPIFQVADYRLVGDLFEAIPELIQLPEKKWICYFYTKLLDSVSC</sequence>